<evidence type="ECO:0000259" key="3">
    <source>
        <dbReference type="Pfam" id="PF13439"/>
    </source>
</evidence>
<name>A0A916UJ79_9SPHI</name>
<dbReference type="Pfam" id="PF00534">
    <property type="entry name" value="Glycos_transf_1"/>
    <property type="match status" value="1"/>
</dbReference>
<dbReference type="InterPro" id="IPR028098">
    <property type="entry name" value="Glyco_trans_4-like_N"/>
</dbReference>
<feature type="domain" description="Glycosyl transferase family 1" evidence="2">
    <location>
        <begin position="196"/>
        <end position="346"/>
    </location>
</feature>
<dbReference type="GO" id="GO:0016757">
    <property type="term" value="F:glycosyltransferase activity"/>
    <property type="evidence" value="ECO:0007669"/>
    <property type="project" value="InterPro"/>
</dbReference>
<dbReference type="CDD" id="cd03809">
    <property type="entry name" value="GT4_MtfB-like"/>
    <property type="match status" value="1"/>
</dbReference>
<feature type="domain" description="Glycosyltransferase subfamily 4-like N-terminal" evidence="3">
    <location>
        <begin position="25"/>
        <end position="173"/>
    </location>
</feature>
<dbReference type="PANTHER" id="PTHR46401:SF2">
    <property type="entry name" value="GLYCOSYLTRANSFERASE WBBK-RELATED"/>
    <property type="match status" value="1"/>
</dbReference>
<dbReference type="SUPFAM" id="SSF53756">
    <property type="entry name" value="UDP-Glycosyltransferase/glycogen phosphorylase"/>
    <property type="match status" value="1"/>
</dbReference>
<reference evidence="4" key="1">
    <citation type="journal article" date="2014" name="Int. J. Syst. Evol. Microbiol.">
        <title>Complete genome sequence of Corynebacterium casei LMG S-19264T (=DSM 44701T), isolated from a smear-ripened cheese.</title>
        <authorList>
            <consortium name="US DOE Joint Genome Institute (JGI-PGF)"/>
            <person name="Walter F."/>
            <person name="Albersmeier A."/>
            <person name="Kalinowski J."/>
            <person name="Ruckert C."/>
        </authorList>
    </citation>
    <scope>NUCLEOTIDE SEQUENCE</scope>
    <source>
        <strain evidence="4">CGMCC 1.15343</strain>
    </source>
</reference>
<dbReference type="RefSeq" id="WP_188627853.1">
    <property type="nucleotide sequence ID" value="NZ_BMIL01000012.1"/>
</dbReference>
<comment type="caution">
    <text evidence="4">The sequence shown here is derived from an EMBL/GenBank/DDBJ whole genome shotgun (WGS) entry which is preliminary data.</text>
</comment>
<reference evidence="4" key="2">
    <citation type="submission" date="2020-09" db="EMBL/GenBank/DDBJ databases">
        <authorList>
            <person name="Sun Q."/>
            <person name="Zhou Y."/>
        </authorList>
    </citation>
    <scope>NUCLEOTIDE SEQUENCE</scope>
    <source>
        <strain evidence="4">CGMCC 1.15343</strain>
    </source>
</reference>
<evidence type="ECO:0000256" key="1">
    <source>
        <dbReference type="ARBA" id="ARBA00022679"/>
    </source>
</evidence>
<organism evidence="4 5">
    <name type="scientific">Pedobacter quisquiliarum</name>
    <dbReference type="NCBI Taxonomy" id="1834438"/>
    <lineage>
        <taxon>Bacteria</taxon>
        <taxon>Pseudomonadati</taxon>
        <taxon>Bacteroidota</taxon>
        <taxon>Sphingobacteriia</taxon>
        <taxon>Sphingobacteriales</taxon>
        <taxon>Sphingobacteriaceae</taxon>
        <taxon>Pedobacter</taxon>
    </lineage>
</organism>
<proteinExistence type="predicted"/>
<keyword evidence="1 4" id="KW-0808">Transferase</keyword>
<dbReference type="Proteomes" id="UP000651668">
    <property type="component" value="Unassembled WGS sequence"/>
</dbReference>
<dbReference type="EMBL" id="BMIL01000012">
    <property type="protein sequence ID" value="GGC75102.1"/>
    <property type="molecule type" value="Genomic_DNA"/>
</dbReference>
<dbReference type="PANTHER" id="PTHR46401">
    <property type="entry name" value="GLYCOSYLTRANSFERASE WBBK-RELATED"/>
    <property type="match status" value="1"/>
</dbReference>
<gene>
    <name evidence="4" type="ORF">GCM10011387_31020</name>
</gene>
<dbReference type="Gene3D" id="3.40.50.2000">
    <property type="entry name" value="Glycogen Phosphorylase B"/>
    <property type="match status" value="2"/>
</dbReference>
<evidence type="ECO:0000313" key="4">
    <source>
        <dbReference type="EMBL" id="GGC75102.1"/>
    </source>
</evidence>
<evidence type="ECO:0000313" key="5">
    <source>
        <dbReference type="Proteomes" id="UP000651668"/>
    </source>
</evidence>
<accession>A0A916UJ79</accession>
<dbReference type="AlphaFoldDB" id="A0A916UJ79"/>
<evidence type="ECO:0000259" key="2">
    <source>
        <dbReference type="Pfam" id="PF00534"/>
    </source>
</evidence>
<dbReference type="InterPro" id="IPR001296">
    <property type="entry name" value="Glyco_trans_1"/>
</dbReference>
<keyword evidence="5" id="KW-1185">Reference proteome</keyword>
<protein>
    <submittedName>
        <fullName evidence="4">Glycosyl transferase family 1</fullName>
    </submittedName>
</protein>
<sequence>MKIGFDGKRAANNLTGLGNYSRSLILQLANYFPNNEYLVYAPKVKDHPQITAFFKTRGVKLKLAWSSFLWRSFGILKQLKADNITLYHGLSQELPFGIATSGIKSIVTIHDLIYIRFPQYFPFIDRQIYRFKGQYACRKADAVIAISERTRQDLIELFKVPAEKVSVIYQSCDDSFKQPFKQDRLAEIKVRYALPEQYILNVGTIEERKNQLLLIKALPSLPEACKLVLIGKQQPYAKKLHAEIERLGLHARVVFLKDVSFMDLPGIYQLAKVFVYPSLYEGFGIPIIEALYSGVPVIAATGSCLEEAGGPDSIYINPQDHTALANATNKLLNAPESCRNMADQGLKFVQKFNNEVIAAQLMAFYEGIASKR</sequence>
<dbReference type="Pfam" id="PF13439">
    <property type="entry name" value="Glyco_transf_4"/>
    <property type="match status" value="1"/>
</dbReference>